<dbReference type="InterPro" id="IPR056734">
    <property type="entry name" value="NANM"/>
</dbReference>
<dbReference type="InterPro" id="IPR015915">
    <property type="entry name" value="Kelch-typ_b-propeller"/>
</dbReference>
<dbReference type="AlphaFoldDB" id="A0AAE3IMH6"/>
<evidence type="ECO:0000313" key="1">
    <source>
        <dbReference type="EMBL" id="MCU7693878.1"/>
    </source>
</evidence>
<gene>
    <name evidence="1" type="ORF">OD355_05025</name>
</gene>
<sequence>MKQEHVEFKWDTLSPLPDSTGFAGSFAGISNNALLVVGGSNFPRNGAPWKGSKKVWYNNIFVLEHPDGEWRRAGALPVPLGYGVSVSAGEGLVCAGGSNDKGHVAQVFMVKYQQHSISVENLPDLPFALANTCGALVNNKIYIAGGIRNPDSKEAENSFYCLDLSAEEKQWQQLASWPGQSRMLSVAAEANGKFYLIGGTGLIDGKRVYLTDSYAYDEKDGWKKIANLPYPVVAAPSAAYSNGSFLYVFGGDDGSHASSDLREKHPGFSDNILVYDIKNDTWKVSGKMHTDIKENAAEKPNESIWAPVTTALALWNNKIVIPGGEVRPATRTPRVLTAEIIK</sequence>
<dbReference type="PANTHER" id="PTHR45632">
    <property type="entry name" value="LD33804P"/>
    <property type="match status" value="1"/>
</dbReference>
<accession>A0AAE3IMH6</accession>
<dbReference type="Proteomes" id="UP001209317">
    <property type="component" value="Unassembled WGS sequence"/>
</dbReference>
<reference evidence="1" key="1">
    <citation type="submission" date="2022-10" db="EMBL/GenBank/DDBJ databases">
        <authorList>
            <person name="Kim H.S."/>
            <person name="Kim J.-S."/>
            <person name="Suh M.K."/>
            <person name="Eom M.K."/>
            <person name="Lee J.-S."/>
        </authorList>
    </citation>
    <scope>NUCLEOTIDE SEQUENCE</scope>
    <source>
        <strain evidence="1">LIP-5</strain>
    </source>
</reference>
<keyword evidence="2" id="KW-1185">Reference proteome</keyword>
<dbReference type="EMBL" id="JAOTPL010000005">
    <property type="protein sequence ID" value="MCU7693878.1"/>
    <property type="molecule type" value="Genomic_DNA"/>
</dbReference>
<dbReference type="Gene3D" id="2.120.10.80">
    <property type="entry name" value="Kelch-type beta propeller"/>
    <property type="match status" value="2"/>
</dbReference>
<evidence type="ECO:0000313" key="2">
    <source>
        <dbReference type="Proteomes" id="UP001209317"/>
    </source>
</evidence>
<dbReference type="RefSeq" id="WP_263037366.1">
    <property type="nucleotide sequence ID" value="NZ_JAOTPL010000005.1"/>
</dbReference>
<dbReference type="SUPFAM" id="SSF117281">
    <property type="entry name" value="Kelch motif"/>
    <property type="match status" value="1"/>
</dbReference>
<name>A0AAE3IMH6_9BACT</name>
<proteinExistence type="predicted"/>
<protein>
    <submittedName>
        <fullName evidence="1">Galactose oxidase</fullName>
    </submittedName>
</protein>
<comment type="caution">
    <text evidence="1">The sequence shown here is derived from an EMBL/GenBank/DDBJ whole genome shotgun (WGS) entry which is preliminary data.</text>
</comment>
<dbReference type="Pfam" id="PF24996">
    <property type="entry name" value="NANM"/>
    <property type="match status" value="2"/>
</dbReference>
<organism evidence="1 2">
    <name type="scientific">Haoranjiania flava</name>
    <dbReference type="NCBI Taxonomy" id="1856322"/>
    <lineage>
        <taxon>Bacteria</taxon>
        <taxon>Pseudomonadati</taxon>
        <taxon>Bacteroidota</taxon>
        <taxon>Chitinophagia</taxon>
        <taxon>Chitinophagales</taxon>
        <taxon>Chitinophagaceae</taxon>
        <taxon>Haoranjiania</taxon>
    </lineage>
</organism>